<keyword evidence="2" id="KW-1185">Reference proteome</keyword>
<dbReference type="AlphaFoldDB" id="K2NZD6"/>
<reference evidence="1 2" key="1">
    <citation type="journal article" date="2012" name="J. Bacteriol.">
        <title>Genome Sequence of Nitratireductor indicus Type Strain C115.</title>
        <authorList>
            <person name="Lai Q."/>
            <person name="Li G."/>
            <person name="Yu Z."/>
            <person name="Shao Z."/>
        </authorList>
    </citation>
    <scope>NUCLEOTIDE SEQUENCE [LARGE SCALE GENOMIC DNA]</scope>
    <source>
        <strain evidence="1 2">C115</strain>
    </source>
</reference>
<protein>
    <submittedName>
        <fullName evidence="1">Uncharacterized protein</fullName>
    </submittedName>
</protein>
<gene>
    <name evidence="1" type="ORF">NA8A_02495</name>
</gene>
<evidence type="ECO:0000313" key="2">
    <source>
        <dbReference type="Proteomes" id="UP000007374"/>
    </source>
</evidence>
<dbReference type="EMBL" id="AMSI01000001">
    <property type="protein sequence ID" value="EKF44575.1"/>
    <property type="molecule type" value="Genomic_DNA"/>
</dbReference>
<sequence>MPTDFASVHAHLENAQAALRGSDPQTQRLREVIGSLIDDVLKAQYSPVAQGDRVVAFPGAEKSEQTPSSRHG</sequence>
<proteinExistence type="predicted"/>
<dbReference type="STRING" id="721133.SAMN05216176_102503"/>
<organism evidence="1 2">
    <name type="scientific">Nitratireductor indicus C115</name>
    <dbReference type="NCBI Taxonomy" id="1231190"/>
    <lineage>
        <taxon>Bacteria</taxon>
        <taxon>Pseudomonadati</taxon>
        <taxon>Pseudomonadota</taxon>
        <taxon>Alphaproteobacteria</taxon>
        <taxon>Hyphomicrobiales</taxon>
        <taxon>Phyllobacteriaceae</taxon>
        <taxon>Nitratireductor</taxon>
    </lineage>
</organism>
<dbReference type="RefSeq" id="WP_009755822.1">
    <property type="nucleotide sequence ID" value="NZ_AMSI01000001.1"/>
</dbReference>
<dbReference type="OrthoDB" id="8030915at2"/>
<dbReference type="PATRIC" id="fig|1231190.3.peg.527"/>
<comment type="caution">
    <text evidence="1">The sequence shown here is derived from an EMBL/GenBank/DDBJ whole genome shotgun (WGS) entry which is preliminary data.</text>
</comment>
<dbReference type="Proteomes" id="UP000007374">
    <property type="component" value="Unassembled WGS sequence"/>
</dbReference>
<evidence type="ECO:0000313" key="1">
    <source>
        <dbReference type="EMBL" id="EKF44575.1"/>
    </source>
</evidence>
<accession>K2NZD6</accession>
<name>K2NZD6_9HYPH</name>